<evidence type="ECO:0000313" key="9">
    <source>
        <dbReference type="EMBL" id="UUI75890.1"/>
    </source>
</evidence>
<protein>
    <submittedName>
        <fullName evidence="9">Serine/threonine protein kinase</fullName>
    </submittedName>
</protein>
<dbReference type="Proteomes" id="UP001316189">
    <property type="component" value="Chromosome"/>
</dbReference>
<feature type="transmembrane region" description="Helical" evidence="7">
    <location>
        <begin position="577"/>
        <end position="598"/>
    </location>
</feature>
<dbReference type="PROSITE" id="PS00108">
    <property type="entry name" value="PROTEIN_KINASE_ST"/>
    <property type="match status" value="1"/>
</dbReference>
<dbReference type="Gene3D" id="1.10.510.10">
    <property type="entry name" value="Transferase(Phosphotransferase) domain 1"/>
    <property type="match status" value="1"/>
</dbReference>
<sequence length="633" mass="65384">MERIGLEPGSEVGGYTVVAPLGSGGMGTVYRALDGAGNAVALKLLHPHVGADPAARDRLRREVVALQRLRHPAVAAVLDAEADSTEAFIVTELVAGRNLEDHVRDNGPLDLDQLAEFADGLHGALAAVHEAGVVHRDLKPSNVLVTDSGPVLIDFGIAQAADDPRITSTGLVIGTPGYLAPELLDDAEPTAETDWWGWAAVLAFAATGRPPFGLRPLAAVIARARSGEADLVGLGPRTADALRHALAGEAADRLPPADLVDELHEAAASGDAHFGPDGDETAVLHAADAHDTEVFGGPATQRLDADPATQRLPMEVDPTAVWGPAAGATQLYPVQRDVRRDSAYPRADGPGDTAVFGAAQDEHGHDGPDDWAGGYDDGDDRAGYGGGWDGQGGVGPWSADPASPEEAGSGYARPPARRRWGTTLALGLLAVAGSATFPGVTLVVLAVVLVLVRTVGSASEAMHRRRERKGVRGSDALVATMSSPWHLLRAIVGLLPSVIVASSVVVIVLGAVWWLIGSGSWTPGGAAPGQTPSAEFTAVLIAGAFLLGLVVLWWGPMSALTRIGTRRVLGAVAPGRTGATVVVLISLAITAMLTAQALSGEPLQWAPLPEVSLPEVALADVRVTVPGLLDHLR</sequence>
<evidence type="ECO:0000256" key="4">
    <source>
        <dbReference type="ARBA" id="ARBA00022840"/>
    </source>
</evidence>
<keyword evidence="2 5" id="KW-0547">Nucleotide-binding</keyword>
<evidence type="ECO:0000313" key="10">
    <source>
        <dbReference type="Proteomes" id="UP001316189"/>
    </source>
</evidence>
<feature type="compositionally biased region" description="Gly residues" evidence="6">
    <location>
        <begin position="383"/>
        <end position="395"/>
    </location>
</feature>
<dbReference type="RefSeq" id="WP_227567990.1">
    <property type="nucleotide sequence ID" value="NZ_CP101988.1"/>
</dbReference>
<keyword evidence="7" id="KW-1133">Transmembrane helix</keyword>
<organism evidence="9 10">
    <name type="scientific">Cellulomonas chengniuliangii</name>
    <dbReference type="NCBI Taxonomy" id="2968084"/>
    <lineage>
        <taxon>Bacteria</taxon>
        <taxon>Bacillati</taxon>
        <taxon>Actinomycetota</taxon>
        <taxon>Actinomycetes</taxon>
        <taxon>Micrococcales</taxon>
        <taxon>Cellulomonadaceae</taxon>
        <taxon>Cellulomonas</taxon>
    </lineage>
</organism>
<evidence type="ECO:0000256" key="6">
    <source>
        <dbReference type="SAM" id="MobiDB-lite"/>
    </source>
</evidence>
<keyword evidence="4 5" id="KW-0067">ATP-binding</keyword>
<evidence type="ECO:0000256" key="1">
    <source>
        <dbReference type="ARBA" id="ARBA00022679"/>
    </source>
</evidence>
<dbReference type="SUPFAM" id="SSF56112">
    <property type="entry name" value="Protein kinase-like (PK-like)"/>
    <property type="match status" value="1"/>
</dbReference>
<reference evidence="9 10" key="1">
    <citation type="submission" date="2022-07" db="EMBL/GenBank/DDBJ databases">
        <title>Novel species in genus cellulomonas.</title>
        <authorList>
            <person name="Ye L."/>
        </authorList>
    </citation>
    <scope>NUCLEOTIDE SEQUENCE [LARGE SCALE GENOMIC DNA]</scope>
    <source>
        <strain evidence="10">zg-Y338</strain>
    </source>
</reference>
<keyword evidence="10" id="KW-1185">Reference proteome</keyword>
<dbReference type="PROSITE" id="PS50011">
    <property type="entry name" value="PROTEIN_KINASE_DOM"/>
    <property type="match status" value="1"/>
</dbReference>
<gene>
    <name evidence="9" type="ORF">NP064_02980</name>
</gene>
<dbReference type="Gene3D" id="3.30.200.20">
    <property type="entry name" value="Phosphorylase Kinase, domain 1"/>
    <property type="match status" value="1"/>
</dbReference>
<dbReference type="InterPro" id="IPR000719">
    <property type="entry name" value="Prot_kinase_dom"/>
</dbReference>
<dbReference type="PANTHER" id="PTHR43289">
    <property type="entry name" value="MITOGEN-ACTIVATED PROTEIN KINASE KINASE KINASE 20-RELATED"/>
    <property type="match status" value="1"/>
</dbReference>
<feature type="transmembrane region" description="Helical" evidence="7">
    <location>
        <begin position="536"/>
        <end position="556"/>
    </location>
</feature>
<dbReference type="InterPro" id="IPR011009">
    <property type="entry name" value="Kinase-like_dom_sf"/>
</dbReference>
<dbReference type="InterPro" id="IPR017441">
    <property type="entry name" value="Protein_kinase_ATP_BS"/>
</dbReference>
<evidence type="ECO:0000256" key="7">
    <source>
        <dbReference type="SAM" id="Phobius"/>
    </source>
</evidence>
<dbReference type="PANTHER" id="PTHR43289:SF34">
    <property type="entry name" value="SERINE_THREONINE-PROTEIN KINASE YBDM-RELATED"/>
    <property type="match status" value="1"/>
</dbReference>
<accession>A0ABY5KZD0</accession>
<feature type="domain" description="Protein kinase" evidence="8">
    <location>
        <begin position="15"/>
        <end position="267"/>
    </location>
</feature>
<evidence type="ECO:0000256" key="3">
    <source>
        <dbReference type="ARBA" id="ARBA00022777"/>
    </source>
</evidence>
<dbReference type="InterPro" id="IPR008271">
    <property type="entry name" value="Ser/Thr_kinase_AS"/>
</dbReference>
<evidence type="ECO:0000256" key="2">
    <source>
        <dbReference type="ARBA" id="ARBA00022741"/>
    </source>
</evidence>
<dbReference type="EMBL" id="CP101988">
    <property type="protein sequence ID" value="UUI75890.1"/>
    <property type="molecule type" value="Genomic_DNA"/>
</dbReference>
<evidence type="ECO:0000256" key="5">
    <source>
        <dbReference type="PROSITE-ProRule" id="PRU10141"/>
    </source>
</evidence>
<dbReference type="PROSITE" id="PS00107">
    <property type="entry name" value="PROTEIN_KINASE_ATP"/>
    <property type="match status" value="1"/>
</dbReference>
<feature type="transmembrane region" description="Helical" evidence="7">
    <location>
        <begin position="424"/>
        <end position="452"/>
    </location>
</feature>
<keyword evidence="3 9" id="KW-0418">Kinase</keyword>
<keyword evidence="1" id="KW-0808">Transferase</keyword>
<dbReference type="SMART" id="SM00220">
    <property type="entry name" value="S_TKc"/>
    <property type="match status" value="1"/>
</dbReference>
<proteinExistence type="predicted"/>
<keyword evidence="7" id="KW-0472">Membrane</keyword>
<dbReference type="CDD" id="cd14014">
    <property type="entry name" value="STKc_PknB_like"/>
    <property type="match status" value="1"/>
</dbReference>
<feature type="transmembrane region" description="Helical" evidence="7">
    <location>
        <begin position="491"/>
        <end position="516"/>
    </location>
</feature>
<keyword evidence="7" id="KW-0812">Transmembrane</keyword>
<name>A0ABY5KZD0_9CELL</name>
<dbReference type="Pfam" id="PF00069">
    <property type="entry name" value="Pkinase"/>
    <property type="match status" value="1"/>
</dbReference>
<keyword evidence="9" id="KW-0723">Serine/threonine-protein kinase</keyword>
<feature type="region of interest" description="Disordered" evidence="6">
    <location>
        <begin position="342"/>
        <end position="414"/>
    </location>
</feature>
<dbReference type="GO" id="GO:0004674">
    <property type="term" value="F:protein serine/threonine kinase activity"/>
    <property type="evidence" value="ECO:0007669"/>
    <property type="project" value="UniProtKB-KW"/>
</dbReference>
<feature type="binding site" evidence="5">
    <location>
        <position position="43"/>
    </location>
    <ligand>
        <name>ATP</name>
        <dbReference type="ChEBI" id="CHEBI:30616"/>
    </ligand>
</feature>
<evidence type="ECO:0000259" key="8">
    <source>
        <dbReference type="PROSITE" id="PS50011"/>
    </source>
</evidence>